<evidence type="ECO:0000313" key="2">
    <source>
        <dbReference type="EMBL" id="MFC4356249.1"/>
    </source>
</evidence>
<dbReference type="EMBL" id="JBHSEF010000027">
    <property type="protein sequence ID" value="MFC4356249.1"/>
    <property type="molecule type" value="Genomic_DNA"/>
</dbReference>
<dbReference type="InterPro" id="IPR052344">
    <property type="entry name" value="Transposase-related"/>
</dbReference>
<comment type="caution">
    <text evidence="2">The sequence shown here is derived from an EMBL/GenBank/DDBJ whole genome shotgun (WGS) entry which is preliminary data.</text>
</comment>
<proteinExistence type="predicted"/>
<feature type="non-terminal residue" evidence="2">
    <location>
        <position position="1"/>
    </location>
</feature>
<protein>
    <submittedName>
        <fullName evidence="2">Transposase</fullName>
    </submittedName>
</protein>
<dbReference type="InterPro" id="IPR004291">
    <property type="entry name" value="Transposase_IS66_central"/>
</dbReference>
<dbReference type="Proteomes" id="UP001595733">
    <property type="component" value="Unassembled WGS sequence"/>
</dbReference>
<dbReference type="RefSeq" id="WP_378142805.1">
    <property type="nucleotide sequence ID" value="NZ_JBHSEF010000027.1"/>
</dbReference>
<dbReference type="PANTHER" id="PTHR33678:SF1">
    <property type="entry name" value="BLL1576 PROTEIN"/>
    <property type="match status" value="1"/>
</dbReference>
<evidence type="ECO:0000313" key="3">
    <source>
        <dbReference type="Proteomes" id="UP001595733"/>
    </source>
</evidence>
<sequence length="164" mass="18839">SYCNRLYDLERQFKDLSPGKRRKMRKKFSKPIVEEFFSWIEGSPFFGKNALATAADYTLKRMEPLKAFLYDGRIEIDNNPAENAIRPTVIGRKNWLFSVSESGARANAICLSVAETAKANRIDFYKYLVMLLSELPSLDIRKNPDILDDYLPWSAKIKASCSKL</sequence>
<reference evidence="3" key="1">
    <citation type="journal article" date="2019" name="Int. J. Syst. Evol. Microbiol.">
        <title>The Global Catalogue of Microorganisms (GCM) 10K type strain sequencing project: providing services to taxonomists for standard genome sequencing and annotation.</title>
        <authorList>
            <consortium name="The Broad Institute Genomics Platform"/>
            <consortium name="The Broad Institute Genome Sequencing Center for Infectious Disease"/>
            <person name="Wu L."/>
            <person name="Ma J."/>
        </authorList>
    </citation>
    <scope>NUCLEOTIDE SEQUENCE [LARGE SCALE GENOMIC DNA]</scope>
    <source>
        <strain evidence="3">CCUG 50353</strain>
    </source>
</reference>
<evidence type="ECO:0000259" key="1">
    <source>
        <dbReference type="Pfam" id="PF03050"/>
    </source>
</evidence>
<organism evidence="2 3">
    <name type="scientific">Chryseomicrobium palamuruense</name>
    <dbReference type="NCBI Taxonomy" id="682973"/>
    <lineage>
        <taxon>Bacteria</taxon>
        <taxon>Bacillati</taxon>
        <taxon>Bacillota</taxon>
        <taxon>Bacilli</taxon>
        <taxon>Bacillales</taxon>
        <taxon>Caryophanaceae</taxon>
        <taxon>Chryseomicrobium</taxon>
    </lineage>
</organism>
<accession>A0ABV8UYH4</accession>
<name>A0ABV8UYH4_9BACL</name>
<keyword evidence="3" id="KW-1185">Reference proteome</keyword>
<gene>
    <name evidence="2" type="ORF">ACFO0S_14405</name>
</gene>
<dbReference type="Pfam" id="PF03050">
    <property type="entry name" value="DDE_Tnp_IS66"/>
    <property type="match status" value="1"/>
</dbReference>
<dbReference type="PANTHER" id="PTHR33678">
    <property type="entry name" value="BLL1576 PROTEIN"/>
    <property type="match status" value="1"/>
</dbReference>
<feature type="domain" description="Transposase IS66 central" evidence="1">
    <location>
        <begin position="2"/>
        <end position="105"/>
    </location>
</feature>